<dbReference type="InterPro" id="IPR050770">
    <property type="entry name" value="Intradiol_RC_Dioxygenase"/>
</dbReference>
<dbReference type="PANTHER" id="PTHR33711">
    <property type="entry name" value="DIOXYGENASE, PUTATIVE (AFU_ORTHOLOGUE AFUA_2G02910)-RELATED"/>
    <property type="match status" value="1"/>
</dbReference>
<evidence type="ECO:0000256" key="5">
    <source>
        <dbReference type="ARBA" id="ARBA00023002"/>
    </source>
</evidence>
<dbReference type="GO" id="GO:0009712">
    <property type="term" value="P:catechol-containing compound metabolic process"/>
    <property type="evidence" value="ECO:0007669"/>
    <property type="project" value="InterPro"/>
</dbReference>
<dbReference type="GO" id="GO:0008199">
    <property type="term" value="F:ferric iron binding"/>
    <property type="evidence" value="ECO:0007669"/>
    <property type="project" value="InterPro"/>
</dbReference>
<keyword evidence="10" id="KW-1185">Reference proteome</keyword>
<evidence type="ECO:0000256" key="3">
    <source>
        <dbReference type="ARBA" id="ARBA00022723"/>
    </source>
</evidence>
<evidence type="ECO:0000259" key="8">
    <source>
        <dbReference type="Pfam" id="PF04444"/>
    </source>
</evidence>
<keyword evidence="6" id="KW-0408">Iron</keyword>
<keyword evidence="3" id="KW-0479">Metal-binding</keyword>
<evidence type="ECO:0000256" key="2">
    <source>
        <dbReference type="ARBA" id="ARBA00007825"/>
    </source>
</evidence>
<proteinExistence type="inferred from homology"/>
<dbReference type="InterPro" id="IPR007535">
    <property type="entry name" value="Catechol_dOase_N"/>
</dbReference>
<dbReference type="PANTHER" id="PTHR33711:SF7">
    <property type="entry name" value="INTRADIOL RING-CLEAVAGE DIOXYGENASES DOMAIN-CONTAINING PROTEIN-RELATED"/>
    <property type="match status" value="1"/>
</dbReference>
<evidence type="ECO:0000256" key="4">
    <source>
        <dbReference type="ARBA" id="ARBA00022964"/>
    </source>
</evidence>
<evidence type="ECO:0000256" key="1">
    <source>
        <dbReference type="ARBA" id="ARBA00001965"/>
    </source>
</evidence>
<dbReference type="EMBL" id="VDUY01000004">
    <property type="protein sequence ID" value="TXL65244.1"/>
    <property type="molecule type" value="Genomic_DNA"/>
</dbReference>
<dbReference type="InterPro" id="IPR015889">
    <property type="entry name" value="Intradiol_dOase_core"/>
</dbReference>
<evidence type="ECO:0000313" key="10">
    <source>
        <dbReference type="Proteomes" id="UP000321548"/>
    </source>
</evidence>
<dbReference type="CDD" id="cd03461">
    <property type="entry name" value="1_2-HQD"/>
    <property type="match status" value="1"/>
</dbReference>
<gene>
    <name evidence="9" type="ORF">FHP08_10605</name>
</gene>
<dbReference type="OrthoDB" id="9800887at2"/>
<name>A0A5C8NVR8_9BURK</name>
<dbReference type="AlphaFoldDB" id="A0A5C8NVR8"/>
<comment type="similarity">
    <text evidence="2">Belongs to the intradiol ring-cleavage dioxygenase family.</text>
</comment>
<evidence type="ECO:0000259" key="7">
    <source>
        <dbReference type="Pfam" id="PF00775"/>
    </source>
</evidence>
<dbReference type="Pfam" id="PF00775">
    <property type="entry name" value="Dioxygenase_C"/>
    <property type="match status" value="1"/>
</dbReference>
<comment type="caution">
    <text evidence="9">The sequence shown here is derived from an EMBL/GenBank/DDBJ whole genome shotgun (WGS) entry which is preliminary data.</text>
</comment>
<sequence length="285" mass="31451">MSLDESNLTDAVIGRMEGCESPRLRQIMTSLIRHLHDFAREVELTEDEWFEGIRFLTATGRMCDDRRQEFILLSDTLGLSMLVDAINHRHRAGATDTTVFGPFFVEGAPALPHWANVSEGIPGTPCFVSGTVRDTGGRPIAGAVIDVWQTDGVEGLYDVQRREGGMYGRGRITTDAQGRYAFRTVQPVSYPIPDDGPVGKMLRKMGRHPWRPAHIHARIAHPAHETLTTHIFVKGDAYLASDAVFGVKDSLVVDFVQHPPGPTPDGGRSELRFSTAQYDFALAPA</sequence>
<dbReference type="Gene3D" id="2.60.130.10">
    <property type="entry name" value="Aromatic compound dioxygenase"/>
    <property type="match status" value="1"/>
</dbReference>
<dbReference type="RefSeq" id="WP_147704439.1">
    <property type="nucleotide sequence ID" value="NZ_VDUY01000004.1"/>
</dbReference>
<dbReference type="Pfam" id="PF04444">
    <property type="entry name" value="Dioxygenase_N"/>
    <property type="match status" value="1"/>
</dbReference>
<keyword evidence="4 9" id="KW-0223">Dioxygenase</keyword>
<dbReference type="InterPro" id="IPR039390">
    <property type="entry name" value="1_2-HQD/HQD"/>
</dbReference>
<reference evidence="9 10" key="1">
    <citation type="submission" date="2019-06" db="EMBL/GenBank/DDBJ databases">
        <title>Quisquiliibacterium sp. nov., isolated from a maize field.</title>
        <authorList>
            <person name="Lin S.-Y."/>
            <person name="Tsai C.-F."/>
            <person name="Young C.-C."/>
        </authorList>
    </citation>
    <scope>NUCLEOTIDE SEQUENCE [LARGE SCALE GENOMIC DNA]</scope>
    <source>
        <strain evidence="9 10">CC-CFT501</strain>
    </source>
</reference>
<evidence type="ECO:0000256" key="6">
    <source>
        <dbReference type="ARBA" id="ARBA00023004"/>
    </source>
</evidence>
<keyword evidence="5" id="KW-0560">Oxidoreductase</keyword>
<feature type="domain" description="Intradiol ring-cleavage dioxygenases" evidence="7">
    <location>
        <begin position="101"/>
        <end position="261"/>
    </location>
</feature>
<accession>A0A5C8NVR8</accession>
<comment type="cofactor">
    <cofactor evidence="1">
        <name>Fe(3+)</name>
        <dbReference type="ChEBI" id="CHEBI:29034"/>
    </cofactor>
</comment>
<feature type="domain" description="Catechol dioxygenase N-terminal" evidence="8">
    <location>
        <begin position="22"/>
        <end position="95"/>
    </location>
</feature>
<evidence type="ECO:0000313" key="9">
    <source>
        <dbReference type="EMBL" id="TXL65244.1"/>
    </source>
</evidence>
<dbReference type="InterPro" id="IPR000627">
    <property type="entry name" value="Intradiol_dOase_C"/>
</dbReference>
<organism evidence="9 10">
    <name type="scientific">Zeimonas arvi</name>
    <dbReference type="NCBI Taxonomy" id="2498847"/>
    <lineage>
        <taxon>Bacteria</taxon>
        <taxon>Pseudomonadati</taxon>
        <taxon>Pseudomonadota</taxon>
        <taxon>Betaproteobacteria</taxon>
        <taxon>Burkholderiales</taxon>
        <taxon>Burkholderiaceae</taxon>
        <taxon>Zeimonas</taxon>
    </lineage>
</organism>
<dbReference type="GO" id="GO:0018576">
    <property type="term" value="F:catechol 1,2-dioxygenase activity"/>
    <property type="evidence" value="ECO:0007669"/>
    <property type="project" value="InterPro"/>
</dbReference>
<protein>
    <submittedName>
        <fullName evidence="9">Hydroxyquinol 1,2-dioxygenase</fullName>
    </submittedName>
</protein>
<dbReference type="Proteomes" id="UP000321548">
    <property type="component" value="Unassembled WGS sequence"/>
</dbReference>
<dbReference type="SUPFAM" id="SSF49482">
    <property type="entry name" value="Aromatic compound dioxygenase"/>
    <property type="match status" value="1"/>
</dbReference>